<dbReference type="EMBL" id="CP031358">
    <property type="protein sequence ID" value="AXK43818.1"/>
    <property type="molecule type" value="Genomic_DNA"/>
</dbReference>
<keyword evidence="1" id="KW-0614">Plasmid</keyword>
<dbReference type="OrthoDB" id="7610017at2"/>
<dbReference type="KEGG" id="err:DVR09_15290"/>
<sequence length="103" mass="10955">MTTQTAPAARKFQPIFTATVTPGSVSTRNGKNGKYVVSQKSQFTTAKNDQPREITLMAFGKGFEAIQGKLRKGRAIDLAVQFDGGSLKVIGLPREEAPAAAEG</sequence>
<accession>A0A345YIR6</accession>
<reference evidence="1 2" key="1">
    <citation type="submission" date="2018-07" db="EMBL/GenBank/DDBJ databases">
        <title>Genome sequence of Erythrobacter strain YH-07, an antagonistic bacterium isolated from Yellow Sea.</title>
        <authorList>
            <person name="Tang T."/>
            <person name="Liu Q."/>
            <person name="Sun X."/>
        </authorList>
    </citation>
    <scope>NUCLEOTIDE SEQUENCE [LARGE SCALE GENOMIC DNA]</scope>
    <source>
        <strain evidence="1 2">YH-07</strain>
        <plasmid evidence="1 2">unnamed</plasmid>
    </source>
</reference>
<geneLocation type="plasmid" evidence="1 2">
    <name>unnamed</name>
</geneLocation>
<protein>
    <submittedName>
        <fullName evidence="1">Uncharacterized protein</fullName>
    </submittedName>
</protein>
<evidence type="ECO:0000313" key="2">
    <source>
        <dbReference type="Proteomes" id="UP000254508"/>
    </source>
</evidence>
<proteinExistence type="predicted"/>
<dbReference type="Proteomes" id="UP000254508">
    <property type="component" value="Plasmid unnamed"/>
</dbReference>
<name>A0A345YIR6_9SPHN</name>
<organism evidence="1 2">
    <name type="scientific">Erythrobacter aureus</name>
    <dbReference type="NCBI Taxonomy" id="2182384"/>
    <lineage>
        <taxon>Bacteria</taxon>
        <taxon>Pseudomonadati</taxon>
        <taxon>Pseudomonadota</taxon>
        <taxon>Alphaproteobacteria</taxon>
        <taxon>Sphingomonadales</taxon>
        <taxon>Erythrobacteraceae</taxon>
        <taxon>Erythrobacter/Porphyrobacter group</taxon>
        <taxon>Erythrobacter</taxon>
    </lineage>
</organism>
<gene>
    <name evidence="1" type="ORF">DVR09_15290</name>
</gene>
<keyword evidence="2" id="KW-1185">Reference proteome</keyword>
<evidence type="ECO:0000313" key="1">
    <source>
        <dbReference type="EMBL" id="AXK43818.1"/>
    </source>
</evidence>
<dbReference type="RefSeq" id="WP_115418131.1">
    <property type="nucleotide sequence ID" value="NZ_CP031358.1"/>
</dbReference>
<dbReference type="AlphaFoldDB" id="A0A345YIR6"/>